<evidence type="ECO:0000313" key="2">
    <source>
        <dbReference type="EMBL" id="MDX8415847.1"/>
    </source>
</evidence>
<dbReference type="RefSeq" id="WP_370397300.1">
    <property type="nucleotide sequence ID" value="NZ_JALBUT010000007.1"/>
</dbReference>
<organism evidence="2 3">
    <name type="scientific">Intestinicryptomonas porci</name>
    <dbReference type="NCBI Taxonomy" id="2926320"/>
    <lineage>
        <taxon>Bacteria</taxon>
        <taxon>Pseudomonadati</taxon>
        <taxon>Verrucomicrobiota</taxon>
        <taxon>Opitutia</taxon>
        <taxon>Opitutales</taxon>
        <taxon>Intestinicryptomonaceae</taxon>
        <taxon>Intestinicryptomonas</taxon>
    </lineage>
</organism>
<dbReference type="CDD" id="cd00757">
    <property type="entry name" value="ThiF_MoeB_HesA_family"/>
    <property type="match status" value="1"/>
</dbReference>
<sequence>MQNRYARQIGLTGFGEESVLKLKNTKIVVIGAGGVGSAVLPLLAGAGVGKIVVADGDVVSVSNLHRQTLYTESGVAKSKARLAAMRLNEINSEISATFVEKYFYDEASVEEIVRGADLCIDATDNFRSRILISEVCLKCAVPEILSSAGGYLSQLYMLGNGISFGFIVGDVNAKYEGSMGLPIFGPAAHLSGVWGAGTAIRVAVGAQKFEPGTIQSFDFSSGKFLKFKI</sequence>
<proteinExistence type="predicted"/>
<dbReference type="InterPro" id="IPR045886">
    <property type="entry name" value="ThiF/MoeB/HesA"/>
</dbReference>
<dbReference type="Proteomes" id="UP001275932">
    <property type="component" value="Unassembled WGS sequence"/>
</dbReference>
<feature type="domain" description="THIF-type NAD/FAD binding fold" evidence="1">
    <location>
        <begin position="5"/>
        <end position="206"/>
    </location>
</feature>
<dbReference type="InterPro" id="IPR000594">
    <property type="entry name" value="ThiF_NAD_FAD-bd"/>
</dbReference>
<dbReference type="PANTHER" id="PTHR10953">
    <property type="entry name" value="UBIQUITIN-ACTIVATING ENZYME E1"/>
    <property type="match status" value="1"/>
</dbReference>
<protein>
    <submittedName>
        <fullName evidence="2">HesA/MoeB/ThiF family protein</fullName>
    </submittedName>
</protein>
<dbReference type="PANTHER" id="PTHR10953:SF102">
    <property type="entry name" value="ADENYLYLTRANSFERASE AND SULFURTRANSFERASE MOCS3"/>
    <property type="match status" value="1"/>
</dbReference>
<keyword evidence="3" id="KW-1185">Reference proteome</keyword>
<name>A0ABU4WH23_9BACT</name>
<dbReference type="InterPro" id="IPR035985">
    <property type="entry name" value="Ubiquitin-activating_enz"/>
</dbReference>
<dbReference type="EMBL" id="JALBUT010000007">
    <property type="protein sequence ID" value="MDX8415847.1"/>
    <property type="molecule type" value="Genomic_DNA"/>
</dbReference>
<accession>A0ABU4WH23</accession>
<reference evidence="2 3" key="1">
    <citation type="submission" date="2022-03" db="EMBL/GenBank/DDBJ databases">
        <title>Novel taxa within the pig intestine.</title>
        <authorList>
            <person name="Wylensek D."/>
            <person name="Bishof K."/>
            <person name="Afrizal A."/>
            <person name="Clavel T."/>
        </authorList>
    </citation>
    <scope>NUCLEOTIDE SEQUENCE [LARGE SCALE GENOMIC DNA]</scope>
    <source>
        <strain evidence="2 3">CLA-KB-P66</strain>
    </source>
</reference>
<comment type="caution">
    <text evidence="2">The sequence shown here is derived from an EMBL/GenBank/DDBJ whole genome shotgun (WGS) entry which is preliminary data.</text>
</comment>
<dbReference type="Pfam" id="PF00899">
    <property type="entry name" value="ThiF"/>
    <property type="match status" value="1"/>
</dbReference>
<dbReference type="SUPFAM" id="SSF69572">
    <property type="entry name" value="Activating enzymes of the ubiquitin-like proteins"/>
    <property type="match status" value="1"/>
</dbReference>
<evidence type="ECO:0000259" key="1">
    <source>
        <dbReference type="Pfam" id="PF00899"/>
    </source>
</evidence>
<gene>
    <name evidence="2" type="ORF">MOX91_06625</name>
</gene>
<dbReference type="Gene3D" id="3.40.50.720">
    <property type="entry name" value="NAD(P)-binding Rossmann-like Domain"/>
    <property type="match status" value="1"/>
</dbReference>
<evidence type="ECO:0000313" key="3">
    <source>
        <dbReference type="Proteomes" id="UP001275932"/>
    </source>
</evidence>